<dbReference type="SUPFAM" id="SSF63829">
    <property type="entry name" value="Calcium-dependent phosphotriesterase"/>
    <property type="match status" value="1"/>
</dbReference>
<dbReference type="Pfam" id="PF08450">
    <property type="entry name" value="SGL"/>
    <property type="match status" value="1"/>
</dbReference>
<dbReference type="EMBL" id="VCAU01000092">
    <property type="protein sequence ID" value="KAF9885649.1"/>
    <property type="molecule type" value="Genomic_DNA"/>
</dbReference>
<evidence type="ECO:0000313" key="6">
    <source>
        <dbReference type="Proteomes" id="UP001194746"/>
    </source>
</evidence>
<reference evidence="5" key="2">
    <citation type="submission" date="2020-02" db="EMBL/GenBank/DDBJ databases">
        <authorList>
            <person name="Gilchrist C.L.M."/>
            <person name="Chooi Y.-H."/>
        </authorList>
    </citation>
    <scope>NUCLEOTIDE SEQUENCE</scope>
    <source>
        <strain evidence="5">MST-FP2251</strain>
    </source>
</reference>
<evidence type="ECO:0000256" key="1">
    <source>
        <dbReference type="ARBA" id="ARBA00008853"/>
    </source>
</evidence>
<dbReference type="GO" id="GO:0004341">
    <property type="term" value="F:gluconolactonase activity"/>
    <property type="evidence" value="ECO:0007669"/>
    <property type="project" value="TreeGrafter"/>
</dbReference>
<feature type="domain" description="SMP-30/Gluconolactonase/LRE-like region" evidence="4">
    <location>
        <begin position="22"/>
        <end position="287"/>
    </location>
</feature>
<keyword evidence="6" id="KW-1185">Reference proteome</keyword>
<keyword evidence="3" id="KW-0479">Metal-binding</keyword>
<dbReference type="AlphaFoldDB" id="A0AAD4CFU0"/>
<organism evidence="5 6">
    <name type="scientific">Aspergillus nanangensis</name>
    <dbReference type="NCBI Taxonomy" id="2582783"/>
    <lineage>
        <taxon>Eukaryota</taxon>
        <taxon>Fungi</taxon>
        <taxon>Dikarya</taxon>
        <taxon>Ascomycota</taxon>
        <taxon>Pezizomycotina</taxon>
        <taxon>Eurotiomycetes</taxon>
        <taxon>Eurotiomycetidae</taxon>
        <taxon>Eurotiales</taxon>
        <taxon>Aspergillaceae</taxon>
        <taxon>Aspergillus</taxon>
        <taxon>Aspergillus subgen. Circumdati</taxon>
    </lineage>
</organism>
<evidence type="ECO:0000259" key="4">
    <source>
        <dbReference type="Pfam" id="PF08450"/>
    </source>
</evidence>
<reference evidence="5" key="1">
    <citation type="journal article" date="2019" name="Beilstein J. Org. Chem.">
        <title>Nanangenines: drimane sesquiterpenoids as the dominant metabolite cohort of a novel Australian fungus, Aspergillus nanangensis.</title>
        <authorList>
            <person name="Lacey H.J."/>
            <person name="Gilchrist C.L.M."/>
            <person name="Crombie A."/>
            <person name="Kalaitzis J.A."/>
            <person name="Vuong D."/>
            <person name="Rutledge P.J."/>
            <person name="Turner P."/>
            <person name="Pitt J.I."/>
            <person name="Lacey E."/>
            <person name="Chooi Y.H."/>
            <person name="Piggott A.M."/>
        </authorList>
    </citation>
    <scope>NUCLEOTIDE SEQUENCE</scope>
    <source>
        <strain evidence="5">MST-FP2251</strain>
    </source>
</reference>
<dbReference type="GO" id="GO:0005509">
    <property type="term" value="F:calcium ion binding"/>
    <property type="evidence" value="ECO:0007669"/>
    <property type="project" value="TreeGrafter"/>
</dbReference>
<dbReference type="Gene3D" id="2.120.10.30">
    <property type="entry name" value="TolB, C-terminal domain"/>
    <property type="match status" value="1"/>
</dbReference>
<feature type="binding site" evidence="3">
    <location>
        <position position="121"/>
    </location>
    <ligand>
        <name>substrate</name>
    </ligand>
</feature>
<comment type="similarity">
    <text evidence="1">Belongs to the SMP-30/CGR1 family.</text>
</comment>
<evidence type="ECO:0000256" key="2">
    <source>
        <dbReference type="PIRSR" id="PIRSR605511-1"/>
    </source>
</evidence>
<accession>A0AAD4CFU0</accession>
<feature type="binding site" evidence="3">
    <location>
        <position position="119"/>
    </location>
    <ligand>
        <name>substrate</name>
    </ligand>
</feature>
<protein>
    <recommendedName>
        <fullName evidence="4">SMP-30/Gluconolactonase/LRE-like region domain-containing protein</fullName>
    </recommendedName>
</protein>
<dbReference type="InterPro" id="IPR013658">
    <property type="entry name" value="SGL"/>
</dbReference>
<comment type="caution">
    <text evidence="5">The sequence shown here is derived from an EMBL/GenBank/DDBJ whole genome shotgun (WGS) entry which is preliminary data.</text>
</comment>
<sequence>MALTTTEGSSAFFNCPKGPMVLGEGPIYRASDSTLHWFDCLSTPPELYILSVNPDTGESMGPARVIALADSVTVAFFRQNHPGSYIAAYYQGVCFLDEQTGNIEVVKEIIPTSQRDELRFNDGGVDAKGRFWLAEIDKKAMAFGPNQLPPSYGRPKGRLWRYDPDGSLHLMIDGGIVCGNGLAWSPDNQTMYFNDSVAMIVYAYDFDLESGDISNKRILVDRRDSFGEPDGMVVDTEGNLWIAVFASNRVMVFDPTGSHLQDIVFPAKNMACTTWGGKGHDIIYVATGLDRSGHPAPSDEGGHMFMYKPDGARGQPKYEFAG</sequence>
<feature type="binding site" evidence="3">
    <location>
        <position position="230"/>
    </location>
    <ligand>
        <name>a divalent metal cation</name>
        <dbReference type="ChEBI" id="CHEBI:60240"/>
    </ligand>
</feature>
<dbReference type="Proteomes" id="UP001194746">
    <property type="component" value="Unassembled WGS sequence"/>
</dbReference>
<proteinExistence type="inferred from homology"/>
<dbReference type="InterPro" id="IPR011042">
    <property type="entry name" value="6-blade_b-propeller_TolB-like"/>
</dbReference>
<feature type="binding site" evidence="3">
    <location>
        <position position="180"/>
    </location>
    <ligand>
        <name>a divalent metal cation</name>
        <dbReference type="ChEBI" id="CHEBI:60240"/>
    </ligand>
</feature>
<dbReference type="PANTHER" id="PTHR10907:SF47">
    <property type="entry name" value="REGUCALCIN"/>
    <property type="match status" value="1"/>
</dbReference>
<keyword evidence="3" id="KW-0862">Zinc</keyword>
<name>A0AAD4CFU0_ASPNN</name>
<dbReference type="PANTHER" id="PTHR10907">
    <property type="entry name" value="REGUCALCIN"/>
    <property type="match status" value="1"/>
</dbReference>
<dbReference type="PRINTS" id="PR01790">
    <property type="entry name" value="SMP30FAMILY"/>
</dbReference>
<dbReference type="InterPro" id="IPR005511">
    <property type="entry name" value="SMP-30"/>
</dbReference>
<evidence type="ECO:0000313" key="5">
    <source>
        <dbReference type="EMBL" id="KAF9885649.1"/>
    </source>
</evidence>
<evidence type="ECO:0000256" key="3">
    <source>
        <dbReference type="PIRSR" id="PIRSR605511-2"/>
    </source>
</evidence>
<feature type="active site" description="Proton donor/acceptor" evidence="2">
    <location>
        <position position="230"/>
    </location>
</feature>
<gene>
    <name evidence="5" type="ORF">FE257_012740</name>
</gene>
<comment type="cofactor">
    <cofactor evidence="3">
        <name>Zn(2+)</name>
        <dbReference type="ChEBI" id="CHEBI:29105"/>
    </cofactor>
    <text evidence="3">Binds 1 divalent metal cation per subunit.</text>
</comment>
<feature type="binding site" evidence="3">
    <location>
        <position position="24"/>
    </location>
    <ligand>
        <name>a divalent metal cation</name>
        <dbReference type="ChEBI" id="CHEBI:60240"/>
    </ligand>
</feature>